<comment type="caution">
    <text evidence="1">The sequence shown here is derived from an EMBL/GenBank/DDBJ whole genome shotgun (WGS) entry which is preliminary data.</text>
</comment>
<protein>
    <submittedName>
        <fullName evidence="1">Uncharacterized protein</fullName>
    </submittedName>
</protein>
<evidence type="ECO:0000313" key="1">
    <source>
        <dbReference type="EMBL" id="CAH3191661.1"/>
    </source>
</evidence>
<dbReference type="EMBL" id="CALNXI010002972">
    <property type="protein sequence ID" value="CAH3191661.1"/>
    <property type="molecule type" value="Genomic_DNA"/>
</dbReference>
<keyword evidence="2" id="KW-1185">Reference proteome</keyword>
<reference evidence="1 2" key="1">
    <citation type="submission" date="2022-05" db="EMBL/GenBank/DDBJ databases">
        <authorList>
            <consortium name="Genoscope - CEA"/>
            <person name="William W."/>
        </authorList>
    </citation>
    <scope>NUCLEOTIDE SEQUENCE [LARGE SCALE GENOMIC DNA]</scope>
</reference>
<dbReference type="Proteomes" id="UP001159427">
    <property type="component" value="Unassembled WGS sequence"/>
</dbReference>
<proteinExistence type="predicted"/>
<sequence length="117" mass="13536">MNSLQTIALRAITNPIEEAKRLHEKHPLTHTLKIHFSELAKKYGTSEKTKVGNMVVNEFVLRNDVHLETFKNDPLPLPLLRRMIHFQECGFRKAFRGDHNTSVLHKCSHKGNLKKTN</sequence>
<accession>A0ABN8SLV7</accession>
<organism evidence="1 2">
    <name type="scientific">Porites evermanni</name>
    <dbReference type="NCBI Taxonomy" id="104178"/>
    <lineage>
        <taxon>Eukaryota</taxon>
        <taxon>Metazoa</taxon>
        <taxon>Cnidaria</taxon>
        <taxon>Anthozoa</taxon>
        <taxon>Hexacorallia</taxon>
        <taxon>Scleractinia</taxon>
        <taxon>Fungiina</taxon>
        <taxon>Poritidae</taxon>
        <taxon>Porites</taxon>
    </lineage>
</organism>
<gene>
    <name evidence="1" type="ORF">PEVE_00022221</name>
</gene>
<evidence type="ECO:0000313" key="2">
    <source>
        <dbReference type="Proteomes" id="UP001159427"/>
    </source>
</evidence>
<name>A0ABN8SLV7_9CNID</name>